<dbReference type="Proteomes" id="UP000779507">
    <property type="component" value="Unassembled WGS sequence"/>
</dbReference>
<proteinExistence type="predicted"/>
<evidence type="ECO:0000313" key="3">
    <source>
        <dbReference type="Proteomes" id="UP000779507"/>
    </source>
</evidence>
<protein>
    <submittedName>
        <fullName evidence="2">Opacity protein-like surface antigen</fullName>
    </submittedName>
</protein>
<sequence>MKKLILLSVCLLALATRPAAAQTTTPDIVVVRIAGDGNSTQLVVTRGEGKSEKIEFPSGRTDKQLMAASEGYYKVLSALYREGYVLKSTFTTGTFYTTLVLDKIR</sequence>
<name>A0ABX2FSM3_9BACT</name>
<reference evidence="2 3" key="1">
    <citation type="submission" date="2020-05" db="EMBL/GenBank/DDBJ databases">
        <title>Genomic Encyclopedia of Type Strains, Phase IV (KMG-V): Genome sequencing to study the core and pangenomes of soil and plant-associated prokaryotes.</title>
        <authorList>
            <person name="Whitman W."/>
        </authorList>
    </citation>
    <scope>NUCLEOTIDE SEQUENCE [LARGE SCALE GENOMIC DNA]</scope>
    <source>
        <strain evidence="2 3">9A</strain>
    </source>
</reference>
<evidence type="ECO:0000256" key="1">
    <source>
        <dbReference type="SAM" id="SignalP"/>
    </source>
</evidence>
<dbReference type="EMBL" id="JABSNP010000009">
    <property type="protein sequence ID" value="NRT19464.1"/>
    <property type="molecule type" value="Genomic_DNA"/>
</dbReference>
<gene>
    <name evidence="2" type="ORF">HNP98_002293</name>
</gene>
<feature type="signal peptide" evidence="1">
    <location>
        <begin position="1"/>
        <end position="21"/>
    </location>
</feature>
<dbReference type="RefSeq" id="WP_173810185.1">
    <property type="nucleotide sequence ID" value="NZ_JABSNP010000009.1"/>
</dbReference>
<feature type="chain" id="PRO_5046011292" evidence="1">
    <location>
        <begin position="22"/>
        <end position="105"/>
    </location>
</feature>
<keyword evidence="1" id="KW-0732">Signal</keyword>
<keyword evidence="3" id="KW-1185">Reference proteome</keyword>
<organism evidence="2 3">
    <name type="scientific">Hymenobacter caeli</name>
    <dbReference type="NCBI Taxonomy" id="2735894"/>
    <lineage>
        <taxon>Bacteria</taxon>
        <taxon>Pseudomonadati</taxon>
        <taxon>Bacteroidota</taxon>
        <taxon>Cytophagia</taxon>
        <taxon>Cytophagales</taxon>
        <taxon>Hymenobacteraceae</taxon>
        <taxon>Hymenobacter</taxon>
    </lineage>
</organism>
<comment type="caution">
    <text evidence="2">The sequence shown here is derived from an EMBL/GenBank/DDBJ whole genome shotgun (WGS) entry which is preliminary data.</text>
</comment>
<accession>A0ABX2FSM3</accession>
<evidence type="ECO:0000313" key="2">
    <source>
        <dbReference type="EMBL" id="NRT19464.1"/>
    </source>
</evidence>